<dbReference type="Gramene" id="TKW27761">
    <property type="protein sequence ID" value="TKW27761"/>
    <property type="gene ID" value="SEVIR_3G278150v2"/>
</dbReference>
<dbReference type="EMBL" id="CM016554">
    <property type="protein sequence ID" value="TKW27761.1"/>
    <property type="molecule type" value="Genomic_DNA"/>
</dbReference>
<feature type="region of interest" description="Disordered" evidence="1">
    <location>
        <begin position="1"/>
        <end position="82"/>
    </location>
</feature>
<evidence type="ECO:0000256" key="1">
    <source>
        <dbReference type="SAM" id="MobiDB-lite"/>
    </source>
</evidence>
<protein>
    <submittedName>
        <fullName evidence="2">Uncharacterized protein</fullName>
    </submittedName>
</protein>
<evidence type="ECO:0000313" key="2">
    <source>
        <dbReference type="EMBL" id="TKW27761.1"/>
    </source>
</evidence>
<dbReference type="Proteomes" id="UP000298652">
    <property type="component" value="Chromosome 3"/>
</dbReference>
<proteinExistence type="predicted"/>
<keyword evidence="3" id="KW-1185">Reference proteome</keyword>
<dbReference type="AlphaFoldDB" id="A0A4U6VE30"/>
<gene>
    <name evidence="2" type="ORF">SEVIR_3G278150v2</name>
</gene>
<accession>A0A4U6VE30</accession>
<feature type="compositionally biased region" description="Polar residues" evidence="1">
    <location>
        <begin position="73"/>
        <end position="82"/>
    </location>
</feature>
<name>A0A4U6VE30_SETVI</name>
<evidence type="ECO:0000313" key="3">
    <source>
        <dbReference type="Proteomes" id="UP000298652"/>
    </source>
</evidence>
<reference evidence="2" key="1">
    <citation type="submission" date="2019-03" db="EMBL/GenBank/DDBJ databases">
        <title>WGS assembly of Setaria viridis.</title>
        <authorList>
            <person name="Huang P."/>
            <person name="Jenkins J."/>
            <person name="Grimwood J."/>
            <person name="Barry K."/>
            <person name="Healey A."/>
            <person name="Mamidi S."/>
            <person name="Sreedasyam A."/>
            <person name="Shu S."/>
            <person name="Feldman M."/>
            <person name="Wu J."/>
            <person name="Yu Y."/>
            <person name="Chen C."/>
            <person name="Johnson J."/>
            <person name="Rokhsar D."/>
            <person name="Baxter I."/>
            <person name="Schmutz J."/>
            <person name="Brutnell T."/>
            <person name="Kellogg E."/>
        </authorList>
    </citation>
    <scope>NUCLEOTIDE SEQUENCE [LARGE SCALE GENOMIC DNA]</scope>
</reference>
<organism evidence="2 3">
    <name type="scientific">Setaria viridis</name>
    <name type="common">Green bristlegrass</name>
    <name type="synonym">Setaria italica subsp. viridis</name>
    <dbReference type="NCBI Taxonomy" id="4556"/>
    <lineage>
        <taxon>Eukaryota</taxon>
        <taxon>Viridiplantae</taxon>
        <taxon>Streptophyta</taxon>
        <taxon>Embryophyta</taxon>
        <taxon>Tracheophyta</taxon>
        <taxon>Spermatophyta</taxon>
        <taxon>Magnoliopsida</taxon>
        <taxon>Liliopsida</taxon>
        <taxon>Poales</taxon>
        <taxon>Poaceae</taxon>
        <taxon>PACMAD clade</taxon>
        <taxon>Panicoideae</taxon>
        <taxon>Panicodae</taxon>
        <taxon>Paniceae</taxon>
        <taxon>Cenchrinae</taxon>
        <taxon>Setaria</taxon>
    </lineage>
</organism>
<feature type="compositionally biased region" description="Low complexity" evidence="1">
    <location>
        <begin position="22"/>
        <end position="35"/>
    </location>
</feature>
<sequence>MLSDIWALNGEAPRGSPTAHGPPLALTTAALLPPAVDRPLFSGDGGRQGSSSLTLPGYPNPPTFESYLRAPAVTTSPDMATR</sequence>